<comment type="caution">
    <text evidence="1">The sequence shown here is derived from an EMBL/GenBank/DDBJ whole genome shotgun (WGS) entry which is preliminary data.</text>
</comment>
<proteinExistence type="predicted"/>
<accession>A0A6V8P2S1</accession>
<evidence type="ECO:0000313" key="1">
    <source>
        <dbReference type="EMBL" id="GFP26647.1"/>
    </source>
</evidence>
<dbReference type="EMBL" id="BLRY01000002">
    <property type="protein sequence ID" value="GFP26647.1"/>
    <property type="molecule type" value="Genomic_DNA"/>
</dbReference>
<name>A0A6V8P2S1_9ACTN</name>
<reference evidence="3 4" key="1">
    <citation type="journal article" date="2020" name="Front. Microbiol.">
        <title>Single-cell genomics of novel Actinobacteria with the Wood-Ljungdahl pathway discovered in a serpentinizing system.</title>
        <authorList>
            <person name="Merino N."/>
            <person name="Kawai M."/>
            <person name="Boyd E.S."/>
            <person name="Colman D.R."/>
            <person name="McGlynn S.E."/>
            <person name="Nealson K.H."/>
            <person name="Kurokawa K."/>
            <person name="Hongoh Y."/>
        </authorList>
    </citation>
    <scope>NUCLEOTIDE SEQUENCE [LARGE SCALE GENOMIC DNA]</scope>
    <source>
        <strain evidence="1 4">S33</strain>
        <strain evidence="2 3">S43</strain>
    </source>
</reference>
<dbReference type="Proteomes" id="UP000576480">
    <property type="component" value="Unassembled WGS sequence"/>
</dbReference>
<gene>
    <name evidence="1" type="ORF">HKBW3S33_00062</name>
    <name evidence="2" type="ORF">HKBW3S43_00348</name>
</gene>
<sequence>MFFVVPTNNRSFTPEQLIGVVGMFIVAIQTHLQHVARCELGADFESKLAV</sequence>
<dbReference type="AlphaFoldDB" id="A0A6V8P2S1"/>
<protein>
    <submittedName>
        <fullName evidence="1">Uncharacterized protein</fullName>
    </submittedName>
</protein>
<evidence type="ECO:0000313" key="2">
    <source>
        <dbReference type="EMBL" id="GFP34555.1"/>
    </source>
</evidence>
<evidence type="ECO:0000313" key="4">
    <source>
        <dbReference type="Proteomes" id="UP000591948"/>
    </source>
</evidence>
<evidence type="ECO:0000313" key="3">
    <source>
        <dbReference type="Proteomes" id="UP000576480"/>
    </source>
</evidence>
<keyword evidence="4" id="KW-1185">Reference proteome</keyword>
<dbReference type="EMBL" id="BLSB01000011">
    <property type="protein sequence ID" value="GFP34555.1"/>
    <property type="molecule type" value="Genomic_DNA"/>
</dbReference>
<organism evidence="1 4">
    <name type="scientific">Candidatus Hakubella thermalkaliphila</name>
    <dbReference type="NCBI Taxonomy" id="2754717"/>
    <lineage>
        <taxon>Bacteria</taxon>
        <taxon>Bacillati</taxon>
        <taxon>Actinomycetota</taxon>
        <taxon>Actinomycetota incertae sedis</taxon>
        <taxon>Candidatus Hakubellales</taxon>
        <taxon>Candidatus Hakubellaceae</taxon>
        <taxon>Candidatus Hakubella</taxon>
    </lineage>
</organism>
<dbReference type="Proteomes" id="UP000591948">
    <property type="component" value="Unassembled WGS sequence"/>
</dbReference>